<gene>
    <name evidence="1" type="ORF">T265_03031</name>
</gene>
<keyword evidence="2" id="KW-1185">Reference proteome</keyword>
<reference evidence="1 2" key="1">
    <citation type="submission" date="2013-11" db="EMBL/GenBank/DDBJ databases">
        <title>Opisthorchis viverrini - life in the bile duct.</title>
        <authorList>
            <person name="Young N.D."/>
            <person name="Nagarajan N."/>
            <person name="Lin S.J."/>
            <person name="Korhonen P.K."/>
            <person name="Jex A.R."/>
            <person name="Hall R.S."/>
            <person name="Safavi-Hemami H."/>
            <person name="Kaewkong W."/>
            <person name="Bertrand D."/>
            <person name="Gao S."/>
            <person name="Seet Q."/>
            <person name="Wongkham S."/>
            <person name="Teh B.T."/>
            <person name="Wongkham C."/>
            <person name="Intapan P.M."/>
            <person name="Maleewong W."/>
            <person name="Yang X."/>
            <person name="Hu M."/>
            <person name="Wang Z."/>
            <person name="Hofmann A."/>
            <person name="Sternberg P.W."/>
            <person name="Tan P."/>
            <person name="Wang J."/>
            <person name="Gasser R.B."/>
        </authorList>
    </citation>
    <scope>NUCLEOTIDE SEQUENCE [LARGE SCALE GENOMIC DNA]</scope>
</reference>
<organism evidence="1 2">
    <name type="scientific">Opisthorchis viverrini</name>
    <name type="common">Southeast Asian liver fluke</name>
    <dbReference type="NCBI Taxonomy" id="6198"/>
    <lineage>
        <taxon>Eukaryota</taxon>
        <taxon>Metazoa</taxon>
        <taxon>Spiralia</taxon>
        <taxon>Lophotrochozoa</taxon>
        <taxon>Platyhelminthes</taxon>
        <taxon>Trematoda</taxon>
        <taxon>Digenea</taxon>
        <taxon>Opisthorchiida</taxon>
        <taxon>Opisthorchiata</taxon>
        <taxon>Opisthorchiidae</taxon>
        <taxon>Opisthorchis</taxon>
    </lineage>
</organism>
<evidence type="ECO:0000313" key="2">
    <source>
        <dbReference type="Proteomes" id="UP000054324"/>
    </source>
</evidence>
<dbReference type="AlphaFoldDB" id="A0A075A4P4"/>
<dbReference type="Proteomes" id="UP000054324">
    <property type="component" value="Unassembled WGS sequence"/>
</dbReference>
<protein>
    <submittedName>
        <fullName evidence="1">Uncharacterized protein</fullName>
    </submittedName>
</protein>
<accession>A0A075A4P4</accession>
<dbReference type="EMBL" id="KL596659">
    <property type="protein sequence ID" value="KER30550.1"/>
    <property type="molecule type" value="Genomic_DNA"/>
</dbReference>
<dbReference type="GeneID" id="20317218"/>
<proteinExistence type="predicted"/>
<dbReference type="OrthoDB" id="6274614at2759"/>
<sequence>MGFFEKTLSLIALAVGITCSLGVIGTWGNAIKEVTTSSDKTALSCTVIALSILTGTFVFILITLCCSCDKCLNVIVLIAGGAALFFAVIAYIAYYDWSTTPSLVLSTPNKVPRASEWMFGNIISSVAVLLTGCTLTFT</sequence>
<dbReference type="RefSeq" id="XP_009165684.1">
    <property type="nucleotide sequence ID" value="XM_009167420.1"/>
</dbReference>
<evidence type="ECO:0000313" key="1">
    <source>
        <dbReference type="EMBL" id="KER30550.1"/>
    </source>
</evidence>
<dbReference type="CTD" id="20317218"/>
<name>A0A075A4P4_OPIVI</name>
<dbReference type="KEGG" id="ovi:T265_03031"/>